<feature type="domain" description="T6SS Phospholipase effector Tle1-like catalytic" evidence="1">
    <location>
        <begin position="18"/>
        <end position="188"/>
    </location>
</feature>
<evidence type="ECO:0000313" key="2">
    <source>
        <dbReference type="EMBL" id="PAV17149.1"/>
    </source>
</evidence>
<comment type="caution">
    <text evidence="2">The sequence shown here is derived from an EMBL/GenBank/DDBJ whole genome shotgun (WGS) entry which is preliminary data.</text>
</comment>
<protein>
    <recommendedName>
        <fullName evidence="1">T6SS Phospholipase effector Tle1-like catalytic domain-containing protein</fullName>
    </recommendedName>
</protein>
<organism evidence="2 3">
    <name type="scientific">Pyrrhoderma noxium</name>
    <dbReference type="NCBI Taxonomy" id="2282107"/>
    <lineage>
        <taxon>Eukaryota</taxon>
        <taxon>Fungi</taxon>
        <taxon>Dikarya</taxon>
        <taxon>Basidiomycota</taxon>
        <taxon>Agaricomycotina</taxon>
        <taxon>Agaricomycetes</taxon>
        <taxon>Hymenochaetales</taxon>
        <taxon>Hymenochaetaceae</taxon>
        <taxon>Pyrrhoderma</taxon>
    </lineage>
</organism>
<dbReference type="AlphaFoldDB" id="A0A286UC79"/>
<dbReference type="Proteomes" id="UP000217199">
    <property type="component" value="Unassembled WGS sequence"/>
</dbReference>
<dbReference type="STRING" id="2282107.A0A286UC79"/>
<reference evidence="2 3" key="1">
    <citation type="journal article" date="2017" name="Mol. Ecol.">
        <title>Comparative and population genomic landscape of Phellinus noxius: A hypervariable fungus causing root rot in trees.</title>
        <authorList>
            <person name="Chung C.L."/>
            <person name="Lee T.J."/>
            <person name="Akiba M."/>
            <person name="Lee H.H."/>
            <person name="Kuo T.H."/>
            <person name="Liu D."/>
            <person name="Ke H.M."/>
            <person name="Yokoi T."/>
            <person name="Roa M.B."/>
            <person name="Lu M.J."/>
            <person name="Chang Y.Y."/>
            <person name="Ann P.J."/>
            <person name="Tsai J.N."/>
            <person name="Chen C.Y."/>
            <person name="Tzean S.S."/>
            <person name="Ota Y."/>
            <person name="Hattori T."/>
            <person name="Sahashi N."/>
            <person name="Liou R.F."/>
            <person name="Kikuchi T."/>
            <person name="Tsai I.J."/>
        </authorList>
    </citation>
    <scope>NUCLEOTIDE SEQUENCE [LARGE SCALE GENOMIC DNA]</scope>
    <source>
        <strain evidence="2 3">FFPRI411160</strain>
    </source>
</reference>
<dbReference type="SUPFAM" id="SSF53474">
    <property type="entry name" value="alpha/beta-Hydrolases"/>
    <property type="match status" value="1"/>
</dbReference>
<evidence type="ECO:0000259" key="1">
    <source>
        <dbReference type="Pfam" id="PF09994"/>
    </source>
</evidence>
<dbReference type="PANTHER" id="PTHR33840:SF2">
    <property type="entry name" value="TLE1 PHOSPHOLIPASE DOMAIN-CONTAINING PROTEIN"/>
    <property type="match status" value="1"/>
</dbReference>
<name>A0A286UC79_9AGAM</name>
<evidence type="ECO:0000313" key="3">
    <source>
        <dbReference type="Proteomes" id="UP000217199"/>
    </source>
</evidence>
<dbReference type="PANTHER" id="PTHR33840">
    <property type="match status" value="1"/>
</dbReference>
<dbReference type="InterPro" id="IPR018712">
    <property type="entry name" value="Tle1-like_cat"/>
</dbReference>
<dbReference type="InterPro" id="IPR029058">
    <property type="entry name" value="AB_hydrolase_fold"/>
</dbReference>
<sequence>MSGQPIPPVLDPSSEKPRMLVLCFDGTSNQYGGENTNVVKFFSMLRKDCDDEQLCYYQTGVGTYGPPGFMSFITGWISKIADEAIAWYLDEHVMDGYKFLMDNYKPGDKISIFGFSRGAYTARALAGFLTKIGLLPRSNYQQVTFAYKLYTRTDVEGLGLAKGFKKTYCRPVSIDFLGVWDTVASTGVRL</sequence>
<gene>
    <name evidence="2" type="ORF">PNOK_0721300</name>
</gene>
<dbReference type="InParanoid" id="A0A286UC79"/>
<proteinExistence type="predicted"/>
<keyword evidence="3" id="KW-1185">Reference proteome</keyword>
<dbReference type="EMBL" id="NBII01000007">
    <property type="protein sequence ID" value="PAV17149.1"/>
    <property type="molecule type" value="Genomic_DNA"/>
</dbReference>
<dbReference type="OrthoDB" id="3162439at2759"/>
<accession>A0A286UC79</accession>
<dbReference type="Pfam" id="PF09994">
    <property type="entry name" value="T6SS_Tle1-like_cat"/>
    <property type="match status" value="1"/>
</dbReference>